<keyword evidence="6" id="KW-1185">Reference proteome</keyword>
<protein>
    <submittedName>
        <fullName evidence="5">Beta-galactosidase</fullName>
        <ecNumber evidence="5">3.2.1.23</ecNumber>
    </submittedName>
</protein>
<evidence type="ECO:0000313" key="6">
    <source>
        <dbReference type="Proteomes" id="UP001258181"/>
    </source>
</evidence>
<keyword evidence="5" id="KW-0326">Glycosidase</keyword>
<evidence type="ECO:0000259" key="3">
    <source>
        <dbReference type="Pfam" id="PF01301"/>
    </source>
</evidence>
<comment type="caution">
    <text evidence="5">The sequence shown here is derived from an EMBL/GenBank/DDBJ whole genome shotgun (WGS) entry which is preliminary data.</text>
</comment>
<keyword evidence="5" id="KW-0378">Hydrolase</keyword>
<dbReference type="Proteomes" id="UP001258181">
    <property type="component" value="Unassembled WGS sequence"/>
</dbReference>
<dbReference type="InterPro" id="IPR031330">
    <property type="entry name" value="Gly_Hdrlase_35_cat"/>
</dbReference>
<proteinExistence type="inferred from homology"/>
<dbReference type="RefSeq" id="WP_310258729.1">
    <property type="nucleotide sequence ID" value="NZ_JAVDWA010000003.1"/>
</dbReference>
<reference evidence="5 6" key="1">
    <citation type="submission" date="2023-07" db="EMBL/GenBank/DDBJ databases">
        <title>Sorghum-associated microbial communities from plants grown in Nebraska, USA.</title>
        <authorList>
            <person name="Schachtman D."/>
        </authorList>
    </citation>
    <scope>NUCLEOTIDE SEQUENCE [LARGE SCALE GENOMIC DNA]</scope>
    <source>
        <strain evidence="5 6">BE211</strain>
    </source>
</reference>
<dbReference type="Pfam" id="PF01301">
    <property type="entry name" value="Glyco_hydro_35"/>
    <property type="match status" value="1"/>
</dbReference>
<dbReference type="InterPro" id="IPR029062">
    <property type="entry name" value="Class_I_gatase-like"/>
</dbReference>
<dbReference type="GO" id="GO:0004565">
    <property type="term" value="F:beta-galactosidase activity"/>
    <property type="evidence" value="ECO:0007669"/>
    <property type="project" value="UniProtKB-EC"/>
</dbReference>
<dbReference type="Gene3D" id="3.20.20.80">
    <property type="entry name" value="Glycosidases"/>
    <property type="match status" value="1"/>
</dbReference>
<evidence type="ECO:0000256" key="2">
    <source>
        <dbReference type="RuleBase" id="RU003679"/>
    </source>
</evidence>
<dbReference type="InterPro" id="IPR001944">
    <property type="entry name" value="Glycoside_Hdrlase_35"/>
</dbReference>
<accession>A0ABU1U162</accession>
<evidence type="ECO:0000256" key="1">
    <source>
        <dbReference type="ARBA" id="ARBA00009809"/>
    </source>
</evidence>
<name>A0ABU1U162_9BACL</name>
<feature type="domain" description="Glycoside hydrolase 35 catalytic" evidence="3">
    <location>
        <begin position="8"/>
        <end position="177"/>
    </location>
</feature>
<gene>
    <name evidence="5" type="ORF">J2X07_002209</name>
</gene>
<dbReference type="EMBL" id="JAVDWA010000003">
    <property type="protein sequence ID" value="MDR7073223.1"/>
    <property type="molecule type" value="Genomic_DNA"/>
</dbReference>
<feature type="domain" description="GLMA-like second" evidence="4">
    <location>
        <begin position="473"/>
        <end position="579"/>
    </location>
</feature>
<dbReference type="InterPro" id="IPR054746">
    <property type="entry name" value="GLMA-like_second"/>
</dbReference>
<dbReference type="Gene3D" id="3.40.50.880">
    <property type="match status" value="1"/>
</dbReference>
<dbReference type="EC" id="3.2.1.23" evidence="5"/>
<dbReference type="InterPro" id="IPR017853">
    <property type="entry name" value="GH"/>
</dbReference>
<sequence>MIEIKKKQILIDGKPQLIMCGEIHYYRLDRSEWQDRLDKLKEAGCNAVATYVPWLIHEPVEGKFDFTGKTRPELDLVSFIDLCKENDFYFFVRPGPFIMAEMKNEGLPYWVYEKHPEIVPVGWDGNPASTSTVDYLAPNFLSAVRNWYEALMEFVTPRLYTNGGNVIAFQLDNEVGMLSWCSNTPDLTDFMLADLSVWLTSKYGTELCKRYPLDFEDSESRNSAIRSPKEEYAAELMKDLGYYMRNRFARYIDTLRKFAEEFGVRDIPFVVNIHGTGGGRGLTYPIGISQLYESYTQESGYLSGSDIYFGDLDMTTFQDLYVINGLMEAVHNPDQPLTSVEFNCGDANFGNNYGGRLDPSAADFKMRMCLAQGNRLINYYLFTGGRNYRLDSSVGDGNDRIAFTGERHGFAAPISPEGEYNYTFPRMARGIKNVMAVADKVAAMDEERDIISFAFIPDYYMTEYKYPNSDVMKEIVSNIEANRGAGAWEIVARAMLLLGYRFSATDVQNQPLPVEKTPVLVLPSARYMDSAIQSKLVDYLNEGGKVLLYGEVPLYDMEGKPCTILADALAVKVKGVERDSHRHFLSLYAENWAAPRPEVRTHFAQVFETDGAVLPILKVYGTDDICGFDAHVGNGRAVVIAAAYACDLDFFKQVFKKLGANAGLTHDFKHHGIFMTSTSNAEGERFLHLLNLDGLDKTFKVYENGEALFNGREILLQSKDAVMLPVNVDLDGHKIAYSTAEIAGVFDGHIEFRLTQPQDVIVFEGDVGIAENQDYFVEKRDGFTKIKSKKHAKVDDQLVLELEMSLKN</sequence>
<evidence type="ECO:0000259" key="4">
    <source>
        <dbReference type="Pfam" id="PF22369"/>
    </source>
</evidence>
<organism evidence="5 6">
    <name type="scientific">Fictibacillus barbaricus</name>
    <dbReference type="NCBI Taxonomy" id="182136"/>
    <lineage>
        <taxon>Bacteria</taxon>
        <taxon>Bacillati</taxon>
        <taxon>Bacillota</taxon>
        <taxon>Bacilli</taxon>
        <taxon>Bacillales</taxon>
        <taxon>Fictibacillaceae</taxon>
        <taxon>Fictibacillus</taxon>
    </lineage>
</organism>
<dbReference type="PRINTS" id="PR00742">
    <property type="entry name" value="GLHYDRLASE35"/>
</dbReference>
<dbReference type="SUPFAM" id="SSF51445">
    <property type="entry name" value="(Trans)glycosidases"/>
    <property type="match status" value="1"/>
</dbReference>
<comment type="similarity">
    <text evidence="1 2">Belongs to the glycosyl hydrolase 35 family.</text>
</comment>
<dbReference type="PANTHER" id="PTHR23421">
    <property type="entry name" value="BETA-GALACTOSIDASE RELATED"/>
    <property type="match status" value="1"/>
</dbReference>
<dbReference type="Pfam" id="PF22369">
    <property type="entry name" value="GLMA_2nd"/>
    <property type="match status" value="1"/>
</dbReference>
<evidence type="ECO:0000313" key="5">
    <source>
        <dbReference type="EMBL" id="MDR7073223.1"/>
    </source>
</evidence>